<evidence type="ECO:0000256" key="1">
    <source>
        <dbReference type="ARBA" id="ARBA00010745"/>
    </source>
</evidence>
<dbReference type="CDD" id="cd00337">
    <property type="entry name" value="Ribosomal_uL14"/>
    <property type="match status" value="1"/>
</dbReference>
<keyword evidence="2 4" id="KW-0689">Ribosomal protein</keyword>
<keyword evidence="5" id="KW-0496">Mitochondrion</keyword>
<sequence length="124" mass="13385">MIQVGTVLQITDNTGGRYAQCVKVLQKTKGKVASSGDLMVVSVKALVRKHRGKIKKGHLYKTLVCETKKVLRRKDGSGIRCARNTAVLCSPTLSPLGSRIAGITPYELRLKGHTKVLSLSAANI</sequence>
<name>C1KR87_MICPC</name>
<dbReference type="PANTHER" id="PTHR11761:SF3">
    <property type="entry name" value="LARGE RIBOSOMAL SUBUNIT PROTEIN UL14M"/>
    <property type="match status" value="1"/>
</dbReference>
<dbReference type="Gene3D" id="2.40.150.20">
    <property type="entry name" value="Ribosomal protein L14"/>
    <property type="match status" value="1"/>
</dbReference>
<comment type="similarity">
    <text evidence="1 4">Belongs to the universal ribosomal protein uL14 family.</text>
</comment>
<dbReference type="Pfam" id="PF00238">
    <property type="entry name" value="Ribosomal_L14"/>
    <property type="match status" value="1"/>
</dbReference>
<evidence type="ECO:0000256" key="2">
    <source>
        <dbReference type="ARBA" id="ARBA00022980"/>
    </source>
</evidence>
<dbReference type="AlphaFoldDB" id="C1KR87"/>
<gene>
    <name evidence="5" type="ORF">MicpuC_mit11</name>
</gene>
<dbReference type="SUPFAM" id="SSF50193">
    <property type="entry name" value="Ribosomal protein L14"/>
    <property type="match status" value="1"/>
</dbReference>
<dbReference type="EMBL" id="FJ858268">
    <property type="protein sequence ID" value="ACO50719.1"/>
    <property type="molecule type" value="Genomic_DNA"/>
</dbReference>
<dbReference type="PANTHER" id="PTHR11761">
    <property type="entry name" value="50S/60S RIBOSOMAL PROTEIN L14/L23"/>
    <property type="match status" value="1"/>
</dbReference>
<proteinExistence type="inferred from homology"/>
<dbReference type="GO" id="GO:0003735">
    <property type="term" value="F:structural constituent of ribosome"/>
    <property type="evidence" value="ECO:0007669"/>
    <property type="project" value="InterPro"/>
</dbReference>
<protein>
    <submittedName>
        <fullName evidence="5">Ribosomal protein L14</fullName>
    </submittedName>
</protein>
<dbReference type="InterPro" id="IPR036853">
    <property type="entry name" value="Ribosomal_uL14_sf"/>
</dbReference>
<keyword evidence="3 4" id="KW-0687">Ribonucleoprotein</keyword>
<accession>C1KR87</accession>
<evidence type="ECO:0000313" key="5">
    <source>
        <dbReference type="EMBL" id="ACO50719.1"/>
    </source>
</evidence>
<evidence type="ECO:0000256" key="4">
    <source>
        <dbReference type="RuleBase" id="RU003949"/>
    </source>
</evidence>
<dbReference type="GO" id="GO:0006412">
    <property type="term" value="P:translation"/>
    <property type="evidence" value="ECO:0007669"/>
    <property type="project" value="InterPro"/>
</dbReference>
<organism evidence="5">
    <name type="scientific">Micromonas pusilla (strain CCMP1545)</name>
    <name type="common">Picoplanktonic green alga</name>
    <dbReference type="NCBI Taxonomy" id="564608"/>
    <lineage>
        <taxon>Eukaryota</taxon>
        <taxon>Viridiplantae</taxon>
        <taxon>Chlorophyta</taxon>
        <taxon>Mamiellophyceae</taxon>
        <taxon>Mamiellales</taxon>
        <taxon>Mamiellaceae</taxon>
        <taxon>Micromonas</taxon>
    </lineage>
</organism>
<dbReference type="GO" id="GO:0070180">
    <property type="term" value="F:large ribosomal subunit rRNA binding"/>
    <property type="evidence" value="ECO:0007669"/>
    <property type="project" value="TreeGrafter"/>
</dbReference>
<dbReference type="HAMAP" id="MF_01367">
    <property type="entry name" value="Ribosomal_uL14"/>
    <property type="match status" value="1"/>
</dbReference>
<evidence type="ECO:0000256" key="3">
    <source>
        <dbReference type="ARBA" id="ARBA00023274"/>
    </source>
</evidence>
<dbReference type="GO" id="GO:0022625">
    <property type="term" value="C:cytosolic large ribosomal subunit"/>
    <property type="evidence" value="ECO:0007669"/>
    <property type="project" value="TreeGrafter"/>
</dbReference>
<dbReference type="InterPro" id="IPR000218">
    <property type="entry name" value="Ribosomal_uL14"/>
</dbReference>
<dbReference type="SMART" id="SM01374">
    <property type="entry name" value="Ribosomal_L14"/>
    <property type="match status" value="1"/>
</dbReference>
<geneLocation type="mitochondrion" evidence="5"/>
<reference evidence="5" key="1">
    <citation type="submission" date="2009-03" db="EMBL/GenBank/DDBJ databases">
        <title>Green evolution and dynamic adaptations revealed by genomes of the marine picoeukaryotes Micromonas.</title>
        <authorList>
            <person name="Worden A.Z."/>
            <person name="Lee J.-H."/>
            <person name="Mock T."/>
            <person name="Rouze P."/>
            <person name="Simmons M.P."/>
            <person name="Aerts A.L."/>
            <person name="Allen A.E."/>
            <person name="Cuvelier M.L."/>
            <person name="Derelle E."/>
            <person name="Everett M.V."/>
            <person name="Foulon E."/>
            <person name="Grimwood J."/>
            <person name="Gundlach H."/>
            <person name="Henrissat B."/>
            <person name="Napoli C."/>
            <person name="McDonald S.M."/>
            <person name="Schnitzler Parker M."/>
            <person name="Rombauts S."/>
            <person name="Salamov A."/>
            <person name="Von Dassow P."/>
            <person name="Badger J.H."/>
            <person name="Coutinho P.M."/>
            <person name="Demir E."/>
            <person name="Dubchak I."/>
            <person name="Gentemann C."/>
            <person name="Eikrem W."/>
            <person name="Gready J.E."/>
            <person name="John U."/>
            <person name="Lanier W."/>
            <person name="Lindquist E.A."/>
            <person name="Lucas S."/>
            <person name="Mayer K.F.X."/>
            <person name="Moreau H."/>
            <person name="Not F."/>
            <person name="Otillar R."/>
            <person name="Panaud O."/>
            <person name="Pangilinan J."/>
            <person name="Paulsen I."/>
            <person name="Piegu B."/>
            <person name="Poliakov A."/>
            <person name="Robbens S."/>
            <person name="Schmutz J."/>
            <person name="Toulza E."/>
            <person name="Wyss T."/>
            <person name="Zelensky A."/>
            <person name="Zhou K."/>
            <person name="Armbrust E.V."/>
            <person name="Bhattacharya D."/>
            <person name="Goodenough U.W."/>
            <person name="Van de Peer Y."/>
            <person name="Grigoriev I.V."/>
        </authorList>
    </citation>
    <scope>NUCLEOTIDE SEQUENCE</scope>
    <source>
        <strain evidence="5">CCMP1545</strain>
    </source>
</reference>